<evidence type="ECO:0000313" key="1">
    <source>
        <dbReference type="EMBL" id="MBB5721752.1"/>
    </source>
</evidence>
<dbReference type="AlphaFoldDB" id="A0A7W9BJK4"/>
<dbReference type="PANTHER" id="PTHR43546:SF3">
    <property type="entry name" value="UPF0173 METAL-DEPENDENT HYDROLASE MJ1163"/>
    <property type="match status" value="1"/>
</dbReference>
<protein>
    <submittedName>
        <fullName evidence="1">L-ascorbate metabolism protein UlaG (Beta-lactamase superfamily)</fullName>
    </submittedName>
</protein>
<dbReference type="PROSITE" id="PS51318">
    <property type="entry name" value="TAT"/>
    <property type="match status" value="1"/>
</dbReference>
<dbReference type="InterPro" id="IPR050114">
    <property type="entry name" value="UPF0173_UPF0282_UlaG_hydrolase"/>
</dbReference>
<dbReference type="InterPro" id="IPR006311">
    <property type="entry name" value="TAT_signal"/>
</dbReference>
<dbReference type="PANTHER" id="PTHR43546">
    <property type="entry name" value="UPF0173 METAL-DEPENDENT HYDROLASE MJ1163-RELATED"/>
    <property type="match status" value="1"/>
</dbReference>
<dbReference type="SUPFAM" id="SSF56281">
    <property type="entry name" value="Metallo-hydrolase/oxidoreductase"/>
    <property type="match status" value="1"/>
</dbReference>
<name>A0A7W9BJK4_9RHOB</name>
<keyword evidence="2" id="KW-1185">Reference proteome</keyword>
<dbReference type="Proteomes" id="UP000535415">
    <property type="component" value="Unassembled WGS sequence"/>
</dbReference>
<gene>
    <name evidence="1" type="ORF">FHS72_001364</name>
</gene>
<dbReference type="Pfam" id="PF13483">
    <property type="entry name" value="Lactamase_B_3"/>
    <property type="match status" value="1"/>
</dbReference>
<accession>A0A7W9BJK4</accession>
<dbReference type="Gene3D" id="3.60.15.10">
    <property type="entry name" value="Ribonuclease Z/Hydroxyacylglutathione hydrolase-like"/>
    <property type="match status" value="1"/>
</dbReference>
<sequence>MQSLNQNRRQFLITTAAAGTVTVLPFAARADSHGPDVFPTDNGAIEISPIAHASFVMTVPAGVIYVDPVGAAADYEGFPAPDLVLITHEHGDHFNLDTLKGLVSDSTVLITNPAVYDMLDADMQGRATPIANGENATFGDIAIDAIPAHNTTEDRMNFHPVGRDNGYVLTVDGSRVYISGDTEDIPEMRALENIDIAFVCMNLPFTMDATTAADAVNEFKPKTVYPYHYQGRDDGTQDPEEFAALLADGIAAKMGGWYA</sequence>
<dbReference type="EMBL" id="JACIJM010000003">
    <property type="protein sequence ID" value="MBB5721752.1"/>
    <property type="molecule type" value="Genomic_DNA"/>
</dbReference>
<evidence type="ECO:0000313" key="2">
    <source>
        <dbReference type="Proteomes" id="UP000535415"/>
    </source>
</evidence>
<comment type="caution">
    <text evidence="1">The sequence shown here is derived from an EMBL/GenBank/DDBJ whole genome shotgun (WGS) entry which is preliminary data.</text>
</comment>
<dbReference type="RefSeq" id="WP_183527390.1">
    <property type="nucleotide sequence ID" value="NZ_JACIJM010000003.1"/>
</dbReference>
<organism evidence="1 2">
    <name type="scientific">Yoonia ponticola</name>
    <dbReference type="NCBI Taxonomy" id="1524255"/>
    <lineage>
        <taxon>Bacteria</taxon>
        <taxon>Pseudomonadati</taxon>
        <taxon>Pseudomonadota</taxon>
        <taxon>Alphaproteobacteria</taxon>
        <taxon>Rhodobacterales</taxon>
        <taxon>Paracoccaceae</taxon>
        <taxon>Yoonia</taxon>
    </lineage>
</organism>
<proteinExistence type="predicted"/>
<dbReference type="InterPro" id="IPR036866">
    <property type="entry name" value="RibonucZ/Hydroxyglut_hydro"/>
</dbReference>
<reference evidence="1 2" key="1">
    <citation type="submission" date="2020-08" db="EMBL/GenBank/DDBJ databases">
        <title>Genomic Encyclopedia of Type Strains, Phase IV (KMG-IV): sequencing the most valuable type-strain genomes for metagenomic binning, comparative biology and taxonomic classification.</title>
        <authorList>
            <person name="Goeker M."/>
        </authorList>
    </citation>
    <scope>NUCLEOTIDE SEQUENCE [LARGE SCALE GENOMIC DNA]</scope>
    <source>
        <strain evidence="1 2">DSM 101064</strain>
    </source>
</reference>